<keyword evidence="2" id="KW-1185">Reference proteome</keyword>
<reference evidence="1" key="1">
    <citation type="submission" date="2019-09" db="EMBL/GenBank/DDBJ databases">
        <authorList>
            <person name="Li J."/>
        </authorList>
    </citation>
    <scope>NUCLEOTIDE SEQUENCE [LARGE SCALE GENOMIC DNA]</scope>
    <source>
        <strain evidence="1">JCM 14732</strain>
    </source>
</reference>
<evidence type="ECO:0000313" key="1">
    <source>
        <dbReference type="EMBL" id="KAA1399545.1"/>
    </source>
</evidence>
<gene>
    <name evidence="1" type="ORF">ESP70_001920</name>
</gene>
<accession>A0A5M4FIY6</accession>
<sequence>MLTAAIIVVVLIVAVVFGIPFVAGRAEHSSATGASGTSGAFGIMEEIFHPAAHDANIVKMEIQRKKDVAESGDGDVPEA</sequence>
<dbReference type="OrthoDB" id="9875546at2"/>
<organism evidence="1 2">
    <name type="scientific">Aeromicrobium ginsengisoli</name>
    <dbReference type="NCBI Taxonomy" id="363867"/>
    <lineage>
        <taxon>Bacteria</taxon>
        <taxon>Bacillati</taxon>
        <taxon>Actinomycetota</taxon>
        <taxon>Actinomycetes</taxon>
        <taxon>Propionibacteriales</taxon>
        <taxon>Nocardioidaceae</taxon>
        <taxon>Aeromicrobium</taxon>
    </lineage>
</organism>
<protein>
    <submittedName>
        <fullName evidence="1">Uncharacterized protein</fullName>
    </submittedName>
</protein>
<dbReference type="RefSeq" id="WP_149687683.1">
    <property type="nucleotide sequence ID" value="NZ_SDPQ02000001.1"/>
</dbReference>
<name>A0A5M4FIY6_9ACTN</name>
<dbReference type="AlphaFoldDB" id="A0A5M4FIY6"/>
<evidence type="ECO:0000313" key="2">
    <source>
        <dbReference type="Proteomes" id="UP000380867"/>
    </source>
</evidence>
<proteinExistence type="predicted"/>
<dbReference type="Proteomes" id="UP000380867">
    <property type="component" value="Unassembled WGS sequence"/>
</dbReference>
<comment type="caution">
    <text evidence="1">The sequence shown here is derived from an EMBL/GenBank/DDBJ whole genome shotgun (WGS) entry which is preliminary data.</text>
</comment>
<dbReference type="EMBL" id="SDPQ02000001">
    <property type="protein sequence ID" value="KAA1399545.1"/>
    <property type="molecule type" value="Genomic_DNA"/>
</dbReference>